<dbReference type="Proteomes" id="UP000321328">
    <property type="component" value="Unassembled WGS sequence"/>
</dbReference>
<proteinExistence type="predicted"/>
<feature type="compositionally biased region" description="Basic and acidic residues" evidence="1">
    <location>
        <begin position="22"/>
        <end position="32"/>
    </location>
</feature>
<dbReference type="Gene3D" id="1.10.510.10">
    <property type="entry name" value="Transferase(Phosphotransferase) domain 1"/>
    <property type="match status" value="1"/>
</dbReference>
<dbReference type="CDD" id="cd13973">
    <property type="entry name" value="PK_MviN-like"/>
    <property type="match status" value="1"/>
</dbReference>
<feature type="transmembrane region" description="Helical" evidence="2">
    <location>
        <begin position="348"/>
        <end position="368"/>
    </location>
</feature>
<dbReference type="AlphaFoldDB" id="A0A511D8X7"/>
<sequence>MSGQTEQPPAIARSMTAARVPEQNRVDDDRNGRPPRPGPIRTGPGSMLVGRYRLHARVGAEPRTGAEFWQAEDIVLQRDVAVTVLRRLAGDLDSDDPDGTARAGEMIVRTLRAGCFEHPGCARLLDVLAPGAAGMPADVLGAAVAEWVPGHSLTEFVSGGLIRPLKAARIVEPLAAAAEAAHHRGLTLGCDDAQRIRITPDGRAQLCFLLTRPDLSPADDVRGLGALLYALLTSTWPLSAADAARVGLATAERAADGSGPIAPSALRPGVPIELDALTSGTLGSSEDPVGRVRTAAAVHQTLAEVLAEADRNALFPPVHDGVPPEPEDVWQDGGRRRPTPDPGRRRKLAIGLAVLGAGMLIVLGYLGVQLGSMFGDSPGPRIVISNPVPPSGAADEPTPADDTRRSVAAAGVEVFDPTGSPDNIGHISRVIDGNNSTSWRTYSYKQQFPALKPGVGIMVSFASAVQLSSLSIDSPSPGSVVQIRSATAGDAKFNETVPITQVTLRPGVTPVSLADSQPVQHLLVWITKLGGGGEENTTEINELRFQRVGD</sequence>
<dbReference type="RefSeq" id="WP_028928680.1">
    <property type="nucleotide sequence ID" value="NZ_AUII01000002.1"/>
</dbReference>
<feature type="compositionally biased region" description="Basic and acidic residues" evidence="1">
    <location>
        <begin position="333"/>
        <end position="343"/>
    </location>
</feature>
<protein>
    <submittedName>
        <fullName evidence="3">Membrane protein</fullName>
    </submittedName>
</protein>
<evidence type="ECO:0000256" key="1">
    <source>
        <dbReference type="SAM" id="MobiDB-lite"/>
    </source>
</evidence>
<keyword evidence="2" id="KW-1133">Transmembrane helix</keyword>
<evidence type="ECO:0000313" key="3">
    <source>
        <dbReference type="EMBL" id="GEL19398.1"/>
    </source>
</evidence>
<dbReference type="Gene3D" id="3.30.200.20">
    <property type="entry name" value="Phosphorylase Kinase, domain 1"/>
    <property type="match status" value="1"/>
</dbReference>
<dbReference type="OrthoDB" id="9786339at2"/>
<dbReference type="STRING" id="1123024.GCA_000423625_00447"/>
<keyword evidence="2" id="KW-0472">Membrane</keyword>
<evidence type="ECO:0000256" key="2">
    <source>
        <dbReference type="SAM" id="Phobius"/>
    </source>
</evidence>
<keyword evidence="2" id="KW-0812">Transmembrane</keyword>
<comment type="caution">
    <text evidence="3">The sequence shown here is derived from an EMBL/GenBank/DDBJ whole genome shotgun (WGS) entry which is preliminary data.</text>
</comment>
<keyword evidence="4" id="KW-1185">Reference proteome</keyword>
<gene>
    <name evidence="3" type="ORF">PA7_32350</name>
</gene>
<accession>A0A511D8X7</accession>
<evidence type="ECO:0000313" key="4">
    <source>
        <dbReference type="Proteomes" id="UP000321328"/>
    </source>
</evidence>
<reference evidence="3 4" key="1">
    <citation type="submission" date="2019-07" db="EMBL/GenBank/DDBJ databases">
        <title>Whole genome shotgun sequence of Pseudonocardia asaccharolytica NBRC 16224.</title>
        <authorList>
            <person name="Hosoyama A."/>
            <person name="Uohara A."/>
            <person name="Ohji S."/>
            <person name="Ichikawa N."/>
        </authorList>
    </citation>
    <scope>NUCLEOTIDE SEQUENCE [LARGE SCALE GENOMIC DNA]</scope>
    <source>
        <strain evidence="3 4">NBRC 16224</strain>
    </source>
</reference>
<organism evidence="3 4">
    <name type="scientific">Pseudonocardia asaccharolytica DSM 44247 = NBRC 16224</name>
    <dbReference type="NCBI Taxonomy" id="1123024"/>
    <lineage>
        <taxon>Bacteria</taxon>
        <taxon>Bacillati</taxon>
        <taxon>Actinomycetota</taxon>
        <taxon>Actinomycetes</taxon>
        <taxon>Pseudonocardiales</taxon>
        <taxon>Pseudonocardiaceae</taxon>
        <taxon>Pseudonocardia</taxon>
    </lineage>
</organism>
<dbReference type="InterPro" id="IPR011009">
    <property type="entry name" value="Kinase-like_dom_sf"/>
</dbReference>
<dbReference type="SUPFAM" id="SSF56112">
    <property type="entry name" value="Protein kinase-like (PK-like)"/>
    <property type="match status" value="1"/>
</dbReference>
<dbReference type="EMBL" id="BJVI01000036">
    <property type="protein sequence ID" value="GEL19398.1"/>
    <property type="molecule type" value="Genomic_DNA"/>
</dbReference>
<name>A0A511D8X7_9PSEU</name>
<feature type="region of interest" description="Disordered" evidence="1">
    <location>
        <begin position="314"/>
        <end position="344"/>
    </location>
</feature>
<feature type="region of interest" description="Disordered" evidence="1">
    <location>
        <begin position="1"/>
        <end position="46"/>
    </location>
</feature>